<feature type="region of interest" description="Disordered" evidence="1">
    <location>
        <begin position="965"/>
        <end position="1057"/>
    </location>
</feature>
<dbReference type="InterPro" id="IPR036691">
    <property type="entry name" value="Endo/exonu/phosph_ase_sf"/>
</dbReference>
<organism evidence="2 3">
    <name type="scientific">Vitis vinifera</name>
    <name type="common">Grape</name>
    <dbReference type="NCBI Taxonomy" id="29760"/>
    <lineage>
        <taxon>Eukaryota</taxon>
        <taxon>Viridiplantae</taxon>
        <taxon>Streptophyta</taxon>
        <taxon>Embryophyta</taxon>
        <taxon>Tracheophyta</taxon>
        <taxon>Spermatophyta</taxon>
        <taxon>Magnoliopsida</taxon>
        <taxon>eudicotyledons</taxon>
        <taxon>Gunneridae</taxon>
        <taxon>Pentapetalae</taxon>
        <taxon>rosids</taxon>
        <taxon>Vitales</taxon>
        <taxon>Vitaceae</taxon>
        <taxon>Viteae</taxon>
        <taxon>Vitis</taxon>
    </lineage>
</organism>
<feature type="compositionally biased region" description="Basic and acidic residues" evidence="1">
    <location>
        <begin position="312"/>
        <end position="323"/>
    </location>
</feature>
<feature type="compositionally biased region" description="Low complexity" evidence="1">
    <location>
        <begin position="453"/>
        <end position="462"/>
    </location>
</feature>
<protein>
    <recommendedName>
        <fullName evidence="4">DUF4283 domain-containing protein</fullName>
    </recommendedName>
</protein>
<proteinExistence type="predicted"/>
<feature type="region of interest" description="Disordered" evidence="1">
    <location>
        <begin position="298"/>
        <end position="323"/>
    </location>
</feature>
<dbReference type="Proteomes" id="UP000288805">
    <property type="component" value="Unassembled WGS sequence"/>
</dbReference>
<feature type="region of interest" description="Disordered" evidence="1">
    <location>
        <begin position="453"/>
        <end position="476"/>
    </location>
</feature>
<feature type="compositionally biased region" description="Basic and acidic residues" evidence="1">
    <location>
        <begin position="979"/>
        <end position="996"/>
    </location>
</feature>
<sequence length="1533" mass="171781">MVRTLKVSVERKTFLVRFEGESGGKWCSLIEHSRGFEKEEVGWLIEYLTKAIEIKSYMSFNRKFRGKTRVHLMEVCFNNHGRFIRLSEFASNKKSTFLVIPEGEKGRGWEHLKNALSSMLVVSSSSIVEKGRQCRVEGTFHKHVGHLYRFFANVVREEEPRRGGLVPIGIWARVVVCECHAGSVNWVEVGQALTKRLGHKGVVTIVPFSGGKGLSFVETIEEAFSLPDLRFIKIKGGLTVLLRRLDRITGSALLFMEFTISVAVAREEDVRRGGEMGELTQQEFEPYSWTGGRKRVVEASSTVDGRSSDGAVGRKKEGRVSRKAEIAPVGTRGIRRLTVGNSWSQPSLSFNLNSNNLRTGSARPKQHSEVWVGEDKAQSTVEEGLWASKQGPFSKLGQDLGSKQPISTNDSLRKDDPSAKGKGKVGSEVSEAQLKGSALKCGSKKLWNALFSPSSASRQGGRSRSEPLTLERPLSDCDALPNEDAFEAGTQLDRSFSASPITFCHSSGFRKRCFGEGTSSTRGDVEHKQRSHFKAPFLSKGKEKLHKLSKSEDIAGFKGFAGFAHHGSSVTVFPSNPITRAKGLNSAGSCGMMVVENFEVSSYPHSRSSLSFLSHSSGLAFPHLSLSVPVLPNSDIQSRSFSSLKAFKKFFLDGHRIIGRLFWIPILSSRAQHLLGLRVCDCNIQVSKSALVVGGEKGFPGFGEEELDWLLEHLKKAVELEASRENLRKAIFLVQDLSIQAERASNEKFKEPQVSKGMYRGEQSYADVVAEKGPKNCALMPIGKWARAVVCESKGKIRDWCDVGKAIARRMGMKGMVSVTLISDYKGCFFVDSARRAHWFQDQGSLTVRGGVIALRNGHQKKTRSLMENLDGVTKVARESLKLVDLSKVKLWVEMLPNVVLPALLEVEDGDWSFTVAVTVTEEDEGDDLLRPKSNRSKDELRSVGGCILQKPKIVEGLRATTRDNECHSWRPRHRSHSHSPDSKSSKVEKGKEMISARHKARSWSPSLNEASSIPKRNLEGGGSSKAVRDTFRGRSLSSKSDLYPGPKTSKDFTGKTEGDEGILRCNLVNKVRPPFSALSEQGLLCFAFQRGSFFISPVVDLNRRGGVSCSKGVAFPLKTSNRKFKDRPFLRETLNNTEKRCVSGKASSPEPEPSILPLEGFQVKILTPRKMVKVQLVLESLRIRIVTENGKGVEVESKSTLSADKETKRVIWDRRFVSNVWKGRSLEWAALPACGASRGIVILWDSIKFKCTEKVLGSFSVTVKLNSDEEGSFWLTSVYGPNKPFWRKDFWVELQDLYGLTFPMWCVGGDFNVIRRISEKMGDSRLTVNMRCFDEFIRESGLLDPPLRNAAFTWSNMQADPICKRLDRFENMWLFHLKFKEKFRDWWQECTVEGWEGHKFMRKLKVATGRRSRKFIKSLISKRGETLSNIEVISEEIVNFFGKLYSKPEGDSWRIEGSDWAPISGESAVWLDRPFSEEEVRMAVFQLNKEKAPSPDGFTIAVYQECWDVRKEDLMRVFLEFHTKGVNKESSK</sequence>
<feature type="region of interest" description="Disordered" evidence="1">
    <location>
        <begin position="388"/>
        <end position="429"/>
    </location>
</feature>
<dbReference type="Gene3D" id="3.60.10.10">
    <property type="entry name" value="Endonuclease/exonuclease/phosphatase"/>
    <property type="match status" value="1"/>
</dbReference>
<accession>A0A438G0A9</accession>
<evidence type="ECO:0000256" key="1">
    <source>
        <dbReference type="SAM" id="MobiDB-lite"/>
    </source>
</evidence>
<name>A0A438G0A9_VITVI</name>
<dbReference type="EMBL" id="QGNW01000687">
    <property type="protein sequence ID" value="RVW65575.1"/>
    <property type="molecule type" value="Genomic_DNA"/>
</dbReference>
<comment type="caution">
    <text evidence="2">The sequence shown here is derived from an EMBL/GenBank/DDBJ whole genome shotgun (WGS) entry which is preliminary data.</text>
</comment>
<dbReference type="SUPFAM" id="SSF56219">
    <property type="entry name" value="DNase I-like"/>
    <property type="match status" value="1"/>
</dbReference>
<evidence type="ECO:0000313" key="3">
    <source>
        <dbReference type="Proteomes" id="UP000288805"/>
    </source>
</evidence>
<reference evidence="2 3" key="1">
    <citation type="journal article" date="2018" name="PLoS Genet.">
        <title>Population sequencing reveals clonal diversity and ancestral inbreeding in the grapevine cultivar Chardonnay.</title>
        <authorList>
            <person name="Roach M.J."/>
            <person name="Johnson D.L."/>
            <person name="Bohlmann J."/>
            <person name="van Vuuren H.J."/>
            <person name="Jones S.J."/>
            <person name="Pretorius I.S."/>
            <person name="Schmidt S.A."/>
            <person name="Borneman A.R."/>
        </authorList>
    </citation>
    <scope>NUCLEOTIDE SEQUENCE [LARGE SCALE GENOMIC DNA]</scope>
    <source>
        <strain evidence="3">cv. Chardonnay</strain>
        <tissue evidence="2">Leaf</tissue>
    </source>
</reference>
<evidence type="ECO:0008006" key="4">
    <source>
        <dbReference type="Google" id="ProtNLM"/>
    </source>
</evidence>
<evidence type="ECO:0000313" key="2">
    <source>
        <dbReference type="EMBL" id="RVW65575.1"/>
    </source>
</evidence>
<gene>
    <name evidence="2" type="ORF">CK203_033198</name>
</gene>